<proteinExistence type="predicted"/>
<feature type="region of interest" description="Disordered" evidence="1">
    <location>
        <begin position="298"/>
        <end position="322"/>
    </location>
</feature>
<dbReference type="OrthoDB" id="9934401at2759"/>
<gene>
    <name evidence="2" type="ORF">DR999_PMT02317</name>
</gene>
<dbReference type="Proteomes" id="UP000297703">
    <property type="component" value="Unassembled WGS sequence"/>
</dbReference>
<dbReference type="EMBL" id="QXTE01000012">
    <property type="protein sequence ID" value="TFK14269.1"/>
    <property type="molecule type" value="Genomic_DNA"/>
</dbReference>
<reference evidence="2 3" key="1">
    <citation type="submission" date="2019-04" db="EMBL/GenBank/DDBJ databases">
        <title>Draft genome of the big-headed turtle Platysternon megacephalum.</title>
        <authorList>
            <person name="Gong S."/>
        </authorList>
    </citation>
    <scope>NUCLEOTIDE SEQUENCE [LARGE SCALE GENOMIC DNA]</scope>
    <source>
        <strain evidence="2">DO16091913</strain>
        <tissue evidence="2">Muscle</tissue>
    </source>
</reference>
<dbReference type="PANTHER" id="PTHR39229">
    <property type="entry name" value="MCG1037962"/>
    <property type="match status" value="1"/>
</dbReference>
<evidence type="ECO:0000256" key="1">
    <source>
        <dbReference type="SAM" id="MobiDB-lite"/>
    </source>
</evidence>
<reference evidence="2 3" key="2">
    <citation type="submission" date="2019-04" db="EMBL/GenBank/DDBJ databases">
        <title>The genome sequence of big-headed turtle.</title>
        <authorList>
            <person name="Gong S."/>
        </authorList>
    </citation>
    <scope>NUCLEOTIDE SEQUENCE [LARGE SCALE GENOMIC DNA]</scope>
    <source>
        <strain evidence="2">DO16091913</strain>
        <tissue evidence="2">Muscle</tissue>
    </source>
</reference>
<evidence type="ECO:0000313" key="3">
    <source>
        <dbReference type="Proteomes" id="UP000297703"/>
    </source>
</evidence>
<evidence type="ECO:0000313" key="2">
    <source>
        <dbReference type="EMBL" id="TFK14269.1"/>
    </source>
</evidence>
<name>A0A4D9EUN8_9SAUR</name>
<comment type="caution">
    <text evidence="2">The sequence shown here is derived from an EMBL/GenBank/DDBJ whole genome shotgun (WGS) entry which is preliminary data.</text>
</comment>
<organism evidence="2 3">
    <name type="scientific">Platysternon megacephalum</name>
    <name type="common">big-headed turtle</name>
    <dbReference type="NCBI Taxonomy" id="55544"/>
    <lineage>
        <taxon>Eukaryota</taxon>
        <taxon>Metazoa</taxon>
        <taxon>Chordata</taxon>
        <taxon>Craniata</taxon>
        <taxon>Vertebrata</taxon>
        <taxon>Euteleostomi</taxon>
        <taxon>Archelosauria</taxon>
        <taxon>Testudinata</taxon>
        <taxon>Testudines</taxon>
        <taxon>Cryptodira</taxon>
        <taxon>Durocryptodira</taxon>
        <taxon>Testudinoidea</taxon>
        <taxon>Platysternidae</taxon>
        <taxon>Platysternon</taxon>
    </lineage>
</organism>
<dbReference type="STRING" id="55544.A0A4D9EUN8"/>
<dbReference type="PANTHER" id="PTHR39229:SF1">
    <property type="entry name" value="RAD51-ASSOCIATED PROTEIN 2"/>
    <property type="match status" value="1"/>
</dbReference>
<protein>
    <submittedName>
        <fullName evidence="2">RAD51-associated protein 2</fullName>
    </submittedName>
</protein>
<dbReference type="GO" id="GO:0032991">
    <property type="term" value="C:protein-containing complex"/>
    <property type="evidence" value="ECO:0007669"/>
    <property type="project" value="TreeGrafter"/>
</dbReference>
<feature type="region of interest" description="Disordered" evidence="1">
    <location>
        <begin position="1"/>
        <end position="23"/>
    </location>
</feature>
<accession>A0A4D9EUN8</accession>
<sequence>MEEFVQDMDGNKEQQRTSTAKSKNEVGPDCYLLMIHNTHYRDCRPYKTLMGKTAISSKYLIFLRMKGLCYQTFLSMSSNEADGYPYPKRIKIENNHTSVEKEEQRQLEQRTYLVDECRKSSNKPIYLSEGSLHFSQNAWRLEKEISGRERKTSMCEFIDFKPWINEKLQCRLLENKLFTKKWNIENEEHNIIRDDSLLNVNGHSSEAGLYHMWNVNKNSNNIAEKNKTDNDNELKFNASLSSLNTDLFQVKTSSQKIGTDNKWKEHQLLDVPFLCGINSTFSEIKNKDRNNCLKKLPTEENKDHYGNESESVEQLGNKEKNASSHTFPTLKLFKNIQTFKIPQTNFFMKGNISKCSNASNTLNNNMLSTNLKEIEQKNFKHQTYVMQSEKIYCSQNISMIRKQKFKNDKNIVNAASVCSEFNESNHQSVSKQKTLALAEEGEKITETNLRNNINSVKCNQMFAKRIVKEKELGNAEGDEDQEPNIYLRVHTYFGSRIPQSDECINSTNILKRTWGKVSYEDVTFNIQETTVPLISEVLRNRDLNINYDMHCANCNRNVHESELKLSTTKILDIKRYLSKSVVTKGNCPYSTTQDLPDTRDIDNILKQKKLTKLKIFFHDMLLGGLRTRPGSLNKDVLKYQENDSIIGWFHLYEKLKSIEQYRIPELITNINNNSTHIYLQVTVSEEQNMNTIKSNLAFFPYNINCLHPAEEKCIPVEKNPFYCRKQVKRNSHINNSLKGNTESQQKYITYPGMCKEIINPKLVKNVGFQLHHKYQKIHYSSTVAEHKEASFLHKRALFHNQQRVSPEGRCAKQYCLLSRGSTGMHSIISMFDSEEKDSKRQLLVANGLLLPRDNFDSSFLWKINWCSTKKILTETNLGLLNYLPSISKMKFEKLNNKCSNLQMLVATIKQKKKKQRKIHNIAFPKEKLKTLHSVLSENKKHRSRRITNSVNFAHEATNLIPKYLRTAKKENSDKKEYGNCRELQKNCCSSLPKIPFFSIFDTYEKIPLSTDSEEMDQIPLVRQINPNNEKYIEERTVASIKNIHNVPAKSDVCILPELSTTSIVNCNSELLPDSRNSQHLENERKYVHFLNTGFNYGNIFHCFLDNGQCSTSPFYCGPFADKDVVLKTEEGHCRSSLSDDTEKLCEEMNSILQYQIVRSSEVSNNNMYFKVQREETMTFSLDEDIQKDRNFCTLNSKPMTIKQNLEDLQDVGEISSGQNYITNKNQHQTILHGSRSTNLILSYSKDESAICVASEDKLIPHLSIMDNGCFEDMTDQHLPSESKNISEFEMKSKFDLVLEELCMFHEISKEHENKLSKVETNTIQENPQELNNSEGIDENLKSVSQTKVCISFPICGTTAGQNITKNNQSSFKGKILSRNVKQKLPHEFCSSSMSDEELLYSLSEEGKQT</sequence>
<keyword evidence="3" id="KW-1185">Reference proteome</keyword>
<feature type="compositionally biased region" description="Basic and acidic residues" evidence="1">
    <location>
        <begin position="298"/>
        <end position="307"/>
    </location>
</feature>
<dbReference type="InterPro" id="IPR053355">
    <property type="entry name" value="RAD51-associated"/>
</dbReference>